<accession>A0A8D8M0G8</accession>
<reference evidence="2" key="1">
    <citation type="submission" date="2021-05" db="EMBL/GenBank/DDBJ databases">
        <authorList>
            <person name="Alioto T."/>
            <person name="Alioto T."/>
            <person name="Gomez Garrido J."/>
        </authorList>
    </citation>
    <scope>NUCLEOTIDE SEQUENCE</scope>
</reference>
<evidence type="ECO:0000256" key="1">
    <source>
        <dbReference type="SAM" id="SignalP"/>
    </source>
</evidence>
<proteinExistence type="predicted"/>
<dbReference type="AlphaFoldDB" id="A0A8D8M0G8"/>
<sequence>MSRSLLVCLLVSSVCTLKAQEHMYITKVKAAERNVTNAYVKAQQEQSVTNTYVRARNKSSFYAGKVNTRRINNRLLKVEDYGRMRSSNVIVYGIPEKVNEDIRQTGEEIGHRLDIKDPLKDIVKIFRYRSRKQPRPVLIVLQNSLVKTKWVMAYRNKQMWNEKWYLHEHLAKGTLELVLEVKNWAQSKHYSHIWTWNSDVYYKKAMDSHKYKVLSMHHLHQLKMNEAKAELVSSNRNYLHHHHLHHNYASSSSAS</sequence>
<organism evidence="2">
    <name type="scientific">Cacopsylla melanoneura</name>
    <dbReference type="NCBI Taxonomy" id="428564"/>
    <lineage>
        <taxon>Eukaryota</taxon>
        <taxon>Metazoa</taxon>
        <taxon>Ecdysozoa</taxon>
        <taxon>Arthropoda</taxon>
        <taxon>Hexapoda</taxon>
        <taxon>Insecta</taxon>
        <taxon>Pterygota</taxon>
        <taxon>Neoptera</taxon>
        <taxon>Paraneoptera</taxon>
        <taxon>Hemiptera</taxon>
        <taxon>Sternorrhyncha</taxon>
        <taxon>Psylloidea</taxon>
        <taxon>Psyllidae</taxon>
        <taxon>Psyllinae</taxon>
        <taxon>Cacopsylla</taxon>
    </lineage>
</organism>
<keyword evidence="1" id="KW-0732">Signal</keyword>
<protein>
    <submittedName>
        <fullName evidence="2">Uncharacterized protein</fullName>
    </submittedName>
</protein>
<dbReference type="EMBL" id="HBUF01046260">
    <property type="protein sequence ID" value="CAG6619774.1"/>
    <property type="molecule type" value="Transcribed_RNA"/>
</dbReference>
<feature type="chain" id="PRO_5034378145" evidence="1">
    <location>
        <begin position="20"/>
        <end position="255"/>
    </location>
</feature>
<evidence type="ECO:0000313" key="2">
    <source>
        <dbReference type="EMBL" id="CAG6619774.1"/>
    </source>
</evidence>
<name>A0A8D8M0G8_9HEMI</name>
<feature type="signal peptide" evidence="1">
    <location>
        <begin position="1"/>
        <end position="19"/>
    </location>
</feature>